<dbReference type="InterPro" id="IPR008920">
    <property type="entry name" value="TF_FadR/GntR_C"/>
</dbReference>
<dbReference type="CDD" id="cd07377">
    <property type="entry name" value="WHTH_GntR"/>
    <property type="match status" value="1"/>
</dbReference>
<feature type="domain" description="HTH gntR-type" evidence="4">
    <location>
        <begin position="13"/>
        <end position="81"/>
    </location>
</feature>
<dbReference type="OrthoDB" id="9028214at2"/>
<dbReference type="SMART" id="SM00345">
    <property type="entry name" value="HTH_GNTR"/>
    <property type="match status" value="1"/>
</dbReference>
<dbReference type="eggNOG" id="COG2186">
    <property type="taxonomic scope" value="Bacteria"/>
</dbReference>
<name>S9QGM7_9RHOB</name>
<dbReference type="PANTHER" id="PTHR43537">
    <property type="entry name" value="TRANSCRIPTIONAL REGULATOR, GNTR FAMILY"/>
    <property type="match status" value="1"/>
</dbReference>
<dbReference type="RefSeq" id="WP_020039110.1">
    <property type="nucleotide sequence ID" value="NZ_KE557279.1"/>
</dbReference>
<dbReference type="GO" id="GO:0003700">
    <property type="term" value="F:DNA-binding transcription factor activity"/>
    <property type="evidence" value="ECO:0007669"/>
    <property type="project" value="InterPro"/>
</dbReference>
<evidence type="ECO:0000259" key="4">
    <source>
        <dbReference type="PROSITE" id="PS50949"/>
    </source>
</evidence>
<dbReference type="PANTHER" id="PTHR43537:SF5">
    <property type="entry name" value="UXU OPERON TRANSCRIPTIONAL REGULATOR"/>
    <property type="match status" value="1"/>
</dbReference>
<evidence type="ECO:0000256" key="2">
    <source>
        <dbReference type="ARBA" id="ARBA00023125"/>
    </source>
</evidence>
<accession>S9QGM7</accession>
<evidence type="ECO:0000256" key="3">
    <source>
        <dbReference type="ARBA" id="ARBA00023163"/>
    </source>
</evidence>
<dbReference type="AlphaFoldDB" id="S9QGM7"/>
<dbReference type="Gene3D" id="1.10.10.10">
    <property type="entry name" value="Winged helix-like DNA-binding domain superfamily/Winged helix DNA-binding domain"/>
    <property type="match status" value="1"/>
</dbReference>
<organism evidence="5 6">
    <name type="scientific">Salipiger mucosus DSM 16094</name>
    <dbReference type="NCBI Taxonomy" id="1123237"/>
    <lineage>
        <taxon>Bacteria</taxon>
        <taxon>Pseudomonadati</taxon>
        <taxon>Pseudomonadota</taxon>
        <taxon>Alphaproteobacteria</taxon>
        <taxon>Rhodobacterales</taxon>
        <taxon>Roseobacteraceae</taxon>
        <taxon>Salipiger</taxon>
    </lineage>
</organism>
<evidence type="ECO:0000256" key="1">
    <source>
        <dbReference type="ARBA" id="ARBA00023015"/>
    </source>
</evidence>
<dbReference type="EMBL" id="APVH01000038">
    <property type="protein sequence ID" value="EPX78753.1"/>
    <property type="molecule type" value="Genomic_DNA"/>
</dbReference>
<dbReference type="InterPro" id="IPR036388">
    <property type="entry name" value="WH-like_DNA-bd_sf"/>
</dbReference>
<dbReference type="InterPro" id="IPR000524">
    <property type="entry name" value="Tscrpt_reg_HTH_GntR"/>
</dbReference>
<dbReference type="SUPFAM" id="SSF48008">
    <property type="entry name" value="GntR ligand-binding domain-like"/>
    <property type="match status" value="1"/>
</dbReference>
<evidence type="ECO:0000313" key="5">
    <source>
        <dbReference type="EMBL" id="EPX78753.1"/>
    </source>
</evidence>
<dbReference type="Gene3D" id="1.20.120.530">
    <property type="entry name" value="GntR ligand-binding domain-like"/>
    <property type="match status" value="1"/>
</dbReference>
<dbReference type="PRINTS" id="PR00035">
    <property type="entry name" value="HTHGNTR"/>
</dbReference>
<dbReference type="PROSITE" id="PS50949">
    <property type="entry name" value="HTH_GNTR"/>
    <property type="match status" value="1"/>
</dbReference>
<dbReference type="Proteomes" id="UP000015347">
    <property type="component" value="Unassembled WGS sequence"/>
</dbReference>
<protein>
    <submittedName>
        <fullName evidence="5">Transcriptional regulator, GntR family</fullName>
    </submittedName>
</protein>
<proteinExistence type="predicted"/>
<evidence type="ECO:0000313" key="6">
    <source>
        <dbReference type="Proteomes" id="UP000015347"/>
    </source>
</evidence>
<dbReference type="STRING" id="1123237.Salmuc_04335"/>
<keyword evidence="3" id="KW-0804">Transcription</keyword>
<keyword evidence="1" id="KW-0805">Transcription regulation</keyword>
<dbReference type="Pfam" id="PF07729">
    <property type="entry name" value="FCD"/>
    <property type="match status" value="1"/>
</dbReference>
<dbReference type="GO" id="GO:0003677">
    <property type="term" value="F:DNA binding"/>
    <property type="evidence" value="ECO:0007669"/>
    <property type="project" value="UniProtKB-KW"/>
</dbReference>
<dbReference type="Pfam" id="PF00392">
    <property type="entry name" value="GntR"/>
    <property type="match status" value="1"/>
</dbReference>
<dbReference type="SUPFAM" id="SSF46785">
    <property type="entry name" value="Winged helix' DNA-binding domain"/>
    <property type="match status" value="1"/>
</dbReference>
<keyword evidence="2" id="KW-0238">DNA-binding</keyword>
<dbReference type="HOGENOM" id="CLU_017584_9_1_5"/>
<comment type="caution">
    <text evidence="5">The sequence shown here is derived from an EMBL/GenBank/DDBJ whole genome shotgun (WGS) entry which is preliminary data.</text>
</comment>
<keyword evidence="6" id="KW-1185">Reference proteome</keyword>
<dbReference type="SMART" id="SM00895">
    <property type="entry name" value="FCD"/>
    <property type="match status" value="1"/>
</dbReference>
<sequence>MTGRREAGAAQRKSLSDVVFDKLHRAIKSGAYAPDEKLPTEHDLAAEFEVSRPVIRDALRKLRDQRLIYSRQGAGSFVRQLGTREPLGFGQLQNLADLKRCYEFRLVLEPAAAEMAAERRSSEDLAGIEAALRVMQDATARSRHREDADFEFHHAISVASGNDYFSTAMDALKEHIAVGMQFHGLSLKQTAGGLDHVYGEHLAIFEAIRDGEADQARLLMRAHLLGSRARLFEG</sequence>
<dbReference type="InterPro" id="IPR011711">
    <property type="entry name" value="GntR_C"/>
</dbReference>
<dbReference type="InterPro" id="IPR036390">
    <property type="entry name" value="WH_DNA-bd_sf"/>
</dbReference>
<reference evidence="6" key="1">
    <citation type="journal article" date="2014" name="Stand. Genomic Sci.">
        <title>Genome sequence of the exopolysaccharide-producing Salipiger mucosus type strain (DSM 16094(T)), a moderately halophilic member of the Roseobacter clade.</title>
        <authorList>
            <person name="Riedel T."/>
            <person name="Spring S."/>
            <person name="Fiebig A."/>
            <person name="Petersen J."/>
            <person name="Kyrpides N.C."/>
            <person name="Goker M."/>
            <person name="Klenk H.P."/>
        </authorList>
    </citation>
    <scope>NUCLEOTIDE SEQUENCE [LARGE SCALE GENOMIC DNA]</scope>
    <source>
        <strain evidence="6">DSM 16094</strain>
    </source>
</reference>
<gene>
    <name evidence="5" type="ORF">Salmuc_04335</name>
</gene>